<dbReference type="Gene3D" id="3.40.1190.20">
    <property type="match status" value="1"/>
</dbReference>
<dbReference type="InterPro" id="IPR011611">
    <property type="entry name" value="PfkB_dom"/>
</dbReference>
<protein>
    <recommendedName>
        <fullName evidence="1">Carbohydrate kinase PfkB domain-containing protein</fullName>
    </recommendedName>
</protein>
<dbReference type="InterPro" id="IPR029056">
    <property type="entry name" value="Ribokinase-like"/>
</dbReference>
<comment type="caution">
    <text evidence="2">The sequence shown here is derived from an EMBL/GenBank/DDBJ whole genome shotgun (WGS) entry which is preliminary data.</text>
</comment>
<dbReference type="EMBL" id="MBFT01000082">
    <property type="protein sequence ID" value="PVU98363.1"/>
    <property type="molecule type" value="Genomic_DNA"/>
</dbReference>
<dbReference type="SUPFAM" id="SSF53613">
    <property type="entry name" value="Ribokinase-like"/>
    <property type="match status" value="1"/>
</dbReference>
<sequence>MNDTENIRVYRSGTQHCRVLCLGSNPALQYTLIFQKLDIGKVNRSAQQITTLGGKGQGFAIATRAYYGDSHNNVVLQPIGGYAGDQILELQKKEKLDCISVMVNSCTRTATTIIDNSTKEITELVGTSEPISEFESKLFVDAAIKLLCCEQHPKALSICGSFAKGLSINSIVEIVKSKHPETLLFVDSVDRIENVLELGNTDILKINVDEIKSLGLRVLDNKDSADSTRNIITGISKLYNIKYIALTNGPLNAIFYSSDTQEFTEIQIPDISSIVSTMQSQENIVINPIGCGDTCSGVFLNLVVDGEKPLDAFIRGLAAASASCFSLAPNSKFDKKIMEEINLLMKTN</sequence>
<proteinExistence type="predicted"/>
<evidence type="ECO:0000259" key="1">
    <source>
        <dbReference type="Pfam" id="PF00294"/>
    </source>
</evidence>
<keyword evidence="3" id="KW-1185">Reference proteome</keyword>
<dbReference type="AlphaFoldDB" id="A0A2T9Z1A4"/>
<feature type="domain" description="Carbohydrate kinase PfkB" evidence="1">
    <location>
        <begin position="40"/>
        <end position="327"/>
    </location>
</feature>
<name>A0A2T9Z1A4_9FUNG</name>
<evidence type="ECO:0000313" key="2">
    <source>
        <dbReference type="EMBL" id="PVU98363.1"/>
    </source>
</evidence>
<accession>A0A2T9Z1A4</accession>
<dbReference type="OrthoDB" id="26487at2759"/>
<dbReference type="PANTHER" id="PTHR46566:SF2">
    <property type="entry name" value="ATP-DEPENDENT 6-PHOSPHOFRUCTOKINASE ISOZYME 2"/>
    <property type="match status" value="1"/>
</dbReference>
<dbReference type="PANTHER" id="PTHR46566">
    <property type="entry name" value="1-PHOSPHOFRUCTOKINASE-RELATED"/>
    <property type="match status" value="1"/>
</dbReference>
<reference evidence="2 3" key="1">
    <citation type="journal article" date="2018" name="MBio">
        <title>Comparative Genomics Reveals the Core Gene Toolbox for the Fungus-Insect Symbiosis.</title>
        <authorList>
            <person name="Wang Y."/>
            <person name="Stata M."/>
            <person name="Wang W."/>
            <person name="Stajich J.E."/>
            <person name="White M.M."/>
            <person name="Moncalvo J.M."/>
        </authorList>
    </citation>
    <scope>NUCLEOTIDE SEQUENCE [LARGE SCALE GENOMIC DNA]</scope>
    <source>
        <strain evidence="2 3">AUS-77-4</strain>
    </source>
</reference>
<evidence type="ECO:0000313" key="3">
    <source>
        <dbReference type="Proteomes" id="UP000245699"/>
    </source>
</evidence>
<dbReference type="Pfam" id="PF00294">
    <property type="entry name" value="PfkB"/>
    <property type="match status" value="1"/>
</dbReference>
<gene>
    <name evidence="2" type="ORF">BB559_001640</name>
</gene>
<dbReference type="Proteomes" id="UP000245699">
    <property type="component" value="Unassembled WGS sequence"/>
</dbReference>
<dbReference type="STRING" id="61424.A0A2T9Z1A4"/>
<organism evidence="2 3">
    <name type="scientific">Furculomyces boomerangus</name>
    <dbReference type="NCBI Taxonomy" id="61424"/>
    <lineage>
        <taxon>Eukaryota</taxon>
        <taxon>Fungi</taxon>
        <taxon>Fungi incertae sedis</taxon>
        <taxon>Zoopagomycota</taxon>
        <taxon>Kickxellomycotina</taxon>
        <taxon>Harpellomycetes</taxon>
        <taxon>Harpellales</taxon>
        <taxon>Harpellaceae</taxon>
        <taxon>Furculomyces</taxon>
    </lineage>
</organism>